<organism evidence="9 10">
    <name type="scientific">Morella rubra</name>
    <name type="common">Chinese bayberry</name>
    <dbReference type="NCBI Taxonomy" id="262757"/>
    <lineage>
        <taxon>Eukaryota</taxon>
        <taxon>Viridiplantae</taxon>
        <taxon>Streptophyta</taxon>
        <taxon>Embryophyta</taxon>
        <taxon>Tracheophyta</taxon>
        <taxon>Spermatophyta</taxon>
        <taxon>Magnoliopsida</taxon>
        <taxon>eudicotyledons</taxon>
        <taxon>Gunneridae</taxon>
        <taxon>Pentapetalae</taxon>
        <taxon>rosids</taxon>
        <taxon>fabids</taxon>
        <taxon>Fagales</taxon>
        <taxon>Myricaceae</taxon>
        <taxon>Morella</taxon>
    </lineage>
</organism>
<dbReference type="InterPro" id="IPR044859">
    <property type="entry name" value="Allene_oxi_cyc_Dirigent"/>
</dbReference>
<evidence type="ECO:0000313" key="10">
    <source>
        <dbReference type="Proteomes" id="UP000516437"/>
    </source>
</evidence>
<evidence type="ECO:0000256" key="8">
    <source>
        <dbReference type="ARBA" id="ARBA00049891"/>
    </source>
</evidence>
<comment type="catalytic activity">
    <reaction evidence="8">
        <text>(9Z,13S,15Z)-12,13-epoxyoctadeca-9,11,15-trienoate = (9S,13S,15Z)-12-oxophyto-10,15-dienoate</text>
        <dbReference type="Rhea" id="RHEA:22592"/>
        <dbReference type="ChEBI" id="CHEBI:36438"/>
        <dbReference type="ChEBI" id="CHEBI:57411"/>
        <dbReference type="EC" id="5.3.99.6"/>
    </reaction>
</comment>
<gene>
    <name evidence="9" type="ORF">CJ030_MR6G021641</name>
</gene>
<keyword evidence="7" id="KW-0413">Isomerase</keyword>
<dbReference type="GO" id="GO:0009695">
    <property type="term" value="P:jasmonic acid biosynthetic process"/>
    <property type="evidence" value="ECO:0007669"/>
    <property type="project" value="InterPro"/>
</dbReference>
<comment type="caution">
    <text evidence="9">The sequence shown here is derived from an EMBL/GenBank/DDBJ whole genome shotgun (WGS) entry which is preliminary data.</text>
</comment>
<accession>A0A6A1VE74</accession>
<dbReference type="GO" id="GO:0046423">
    <property type="term" value="F:allene-oxide cyclase activity"/>
    <property type="evidence" value="ECO:0007669"/>
    <property type="project" value="UniProtKB-EC"/>
</dbReference>
<evidence type="ECO:0000313" key="9">
    <source>
        <dbReference type="EMBL" id="KAB1211169.1"/>
    </source>
</evidence>
<keyword evidence="10" id="KW-1185">Reference proteome</keyword>
<reference evidence="9 10" key="1">
    <citation type="journal article" date="2019" name="Plant Biotechnol. J.">
        <title>The red bayberry genome and genetic basis of sex determination.</title>
        <authorList>
            <person name="Jia H.M."/>
            <person name="Jia H.J."/>
            <person name="Cai Q.L."/>
            <person name="Wang Y."/>
            <person name="Zhao H.B."/>
            <person name="Yang W.F."/>
            <person name="Wang G.Y."/>
            <person name="Li Y.H."/>
            <person name="Zhan D.L."/>
            <person name="Shen Y.T."/>
            <person name="Niu Q.F."/>
            <person name="Chang L."/>
            <person name="Qiu J."/>
            <person name="Zhao L."/>
            <person name="Xie H.B."/>
            <person name="Fu W.Y."/>
            <person name="Jin J."/>
            <person name="Li X.W."/>
            <person name="Jiao Y."/>
            <person name="Zhou C.C."/>
            <person name="Tu T."/>
            <person name="Chai C.Y."/>
            <person name="Gao J.L."/>
            <person name="Fan L.J."/>
            <person name="van de Weg E."/>
            <person name="Wang J.Y."/>
            <person name="Gao Z.S."/>
        </authorList>
    </citation>
    <scope>NUCLEOTIDE SEQUENCE [LARGE SCALE GENOMIC DNA]</scope>
    <source>
        <tissue evidence="9">Leaves</tissue>
    </source>
</reference>
<dbReference type="AlphaFoldDB" id="A0A6A1VE74"/>
<evidence type="ECO:0000256" key="6">
    <source>
        <dbReference type="ARBA" id="ARBA00022946"/>
    </source>
</evidence>
<keyword evidence="6" id="KW-0809">Transit peptide</keyword>
<dbReference type="InterPro" id="IPR009410">
    <property type="entry name" value="Allene_ox_cyc"/>
</dbReference>
<dbReference type="PANTHER" id="PTHR31843">
    <property type="entry name" value="ALLENE OXIDE CYCLASE 4, CHLOROPLASTIC"/>
    <property type="match status" value="1"/>
</dbReference>
<dbReference type="GO" id="GO:0009507">
    <property type="term" value="C:chloroplast"/>
    <property type="evidence" value="ECO:0007669"/>
    <property type="project" value="UniProtKB-SubCell"/>
</dbReference>
<dbReference type="OrthoDB" id="1894474at2759"/>
<keyword evidence="4" id="KW-0150">Chloroplast</keyword>
<sequence>MACYSSAPRTISSFDKISNLRSLPSASPTVKKLPYWLSNSPVPQRPKLVLHPATPKRPSFYLPNRSFTCRSHANPSDSQITTKVQELHVYEVNELDRGSPALLRLSHKPVNSLGDLVPFTNKLFTGDLKKQLGITQGLCVLIEHKPEKKGDRYEATYSFNLGDYGHMTVQGQYLTYEDTYLTVTGGSGIFEGAYGQVKLEQIVFPFKIFYTFYLRGIGDLPEELLVEPVFPNRLIDPFLYYASYWKPILRFSLSKFFAQPKVPSVNQQSS</sequence>
<evidence type="ECO:0000256" key="3">
    <source>
        <dbReference type="ARBA" id="ARBA00012209"/>
    </source>
</evidence>
<evidence type="ECO:0000256" key="1">
    <source>
        <dbReference type="ARBA" id="ARBA00004229"/>
    </source>
</evidence>
<dbReference type="PANTHER" id="PTHR31843:SF11">
    <property type="entry name" value="ALLENE OXIDE CYCLASE 4, CHLOROPLASTIC"/>
    <property type="match status" value="1"/>
</dbReference>
<dbReference type="EC" id="5.3.99.6" evidence="3"/>
<evidence type="ECO:0000256" key="2">
    <source>
        <dbReference type="ARBA" id="ARBA00007982"/>
    </source>
</evidence>
<dbReference type="Gene3D" id="2.40.480.10">
    <property type="entry name" value="Allene oxide cyclase-like"/>
    <property type="match status" value="1"/>
</dbReference>
<protein>
    <recommendedName>
        <fullName evidence="3">allene-oxide cyclase</fullName>
        <ecNumber evidence="3">5.3.99.6</ecNumber>
    </recommendedName>
</protein>
<comment type="similarity">
    <text evidence="2">Belongs to the allene oxide cyclase family.</text>
</comment>
<dbReference type="EMBL" id="RXIC02000024">
    <property type="protein sequence ID" value="KAB1211169.1"/>
    <property type="molecule type" value="Genomic_DNA"/>
</dbReference>
<dbReference type="Proteomes" id="UP000516437">
    <property type="component" value="Chromosome 6"/>
</dbReference>
<name>A0A6A1VE74_9ROSI</name>
<evidence type="ECO:0000256" key="7">
    <source>
        <dbReference type="ARBA" id="ARBA00023235"/>
    </source>
</evidence>
<evidence type="ECO:0000256" key="4">
    <source>
        <dbReference type="ARBA" id="ARBA00022528"/>
    </source>
</evidence>
<proteinExistence type="inferred from homology"/>
<dbReference type="Pfam" id="PF06351">
    <property type="entry name" value="Allene_ox_cyc"/>
    <property type="match status" value="1"/>
</dbReference>
<evidence type="ECO:0000256" key="5">
    <source>
        <dbReference type="ARBA" id="ARBA00022640"/>
    </source>
</evidence>
<keyword evidence="5" id="KW-0934">Plastid</keyword>
<comment type="subcellular location">
    <subcellularLocation>
        <location evidence="1">Plastid</location>
        <location evidence="1">Chloroplast</location>
    </subcellularLocation>
</comment>
<dbReference type="InterPro" id="IPR034871">
    <property type="entry name" value="Allene_oxi_cyc_sf"/>
</dbReference>
<dbReference type="SUPFAM" id="SSF141493">
    <property type="entry name" value="Allene oxide cyclase-like"/>
    <property type="match status" value="1"/>
</dbReference>